<evidence type="ECO:0000256" key="2">
    <source>
        <dbReference type="ARBA" id="ARBA00022801"/>
    </source>
</evidence>
<evidence type="ECO:0000313" key="4">
    <source>
        <dbReference type="EMBL" id="PYH93872.1"/>
    </source>
</evidence>
<dbReference type="GO" id="GO:0005634">
    <property type="term" value="C:nucleus"/>
    <property type="evidence" value="ECO:0007669"/>
    <property type="project" value="TreeGrafter"/>
</dbReference>
<keyword evidence="3" id="KW-0067">ATP-binding</keyword>
<evidence type="ECO:0000313" key="5">
    <source>
        <dbReference type="Proteomes" id="UP000247810"/>
    </source>
</evidence>
<dbReference type="OrthoDB" id="2117591at2759"/>
<dbReference type="Proteomes" id="UP000247810">
    <property type="component" value="Unassembled WGS sequence"/>
</dbReference>
<keyword evidence="1" id="KW-0547">Nucleotide-binding</keyword>
<keyword evidence="5" id="KW-1185">Reference proteome</keyword>
<evidence type="ECO:0000256" key="1">
    <source>
        <dbReference type="ARBA" id="ARBA00022741"/>
    </source>
</evidence>
<dbReference type="PANTHER" id="PTHR45626">
    <property type="entry name" value="TRANSCRIPTION TERMINATION FACTOR 2-RELATED"/>
    <property type="match status" value="1"/>
</dbReference>
<evidence type="ECO:0008006" key="6">
    <source>
        <dbReference type="Google" id="ProtNLM"/>
    </source>
</evidence>
<gene>
    <name evidence="4" type="ORF">BO71DRAFT_326603</name>
</gene>
<dbReference type="Gene3D" id="3.40.50.300">
    <property type="entry name" value="P-loop containing nucleotide triphosphate hydrolases"/>
    <property type="match status" value="1"/>
</dbReference>
<keyword evidence="2" id="KW-0378">Hydrolase</keyword>
<dbReference type="GO" id="GO:0016787">
    <property type="term" value="F:hydrolase activity"/>
    <property type="evidence" value="ECO:0007669"/>
    <property type="project" value="UniProtKB-KW"/>
</dbReference>
<sequence>MGANIPPMEITTLGVFFPPRLQKEHNLRYLELVPSMGDVHDVDCNNSDRKIEWSVLRRLCHIAFSPRLDSFISRIGHSPFADKIESLIQLEDRGFALFLAMTTKDPACMTESSRLPAVYYLACDCPKLRLLAKILQDAGVFSTTGTRPRFVVFLQWPLIMWLTEMFIDALSLPYTVIRSSMSMKERVAAANYFTDPNSDCVVLLTEYNYVTPDLNLHKACSRAILLEPPLDMSVVLQAVGRLHCQGQTHPQKATVLFSQSTISRYIESENMRKILPLVTAHLRSESQNSSETDANINGDSQAMARRADGFAEVELAKPLGQDESHLPYGDPDDLGYY</sequence>
<dbReference type="EMBL" id="KZ825883">
    <property type="protein sequence ID" value="PYH93872.1"/>
    <property type="molecule type" value="Genomic_DNA"/>
</dbReference>
<organism evidence="4 5">
    <name type="scientific">Aspergillus ellipticus CBS 707.79</name>
    <dbReference type="NCBI Taxonomy" id="1448320"/>
    <lineage>
        <taxon>Eukaryota</taxon>
        <taxon>Fungi</taxon>
        <taxon>Dikarya</taxon>
        <taxon>Ascomycota</taxon>
        <taxon>Pezizomycotina</taxon>
        <taxon>Eurotiomycetes</taxon>
        <taxon>Eurotiomycetidae</taxon>
        <taxon>Eurotiales</taxon>
        <taxon>Aspergillaceae</taxon>
        <taxon>Aspergillus</taxon>
        <taxon>Aspergillus subgen. Circumdati</taxon>
    </lineage>
</organism>
<dbReference type="InterPro" id="IPR049730">
    <property type="entry name" value="SNF2/RAD54-like_C"/>
</dbReference>
<dbReference type="GO" id="GO:0005524">
    <property type="term" value="F:ATP binding"/>
    <property type="evidence" value="ECO:0007669"/>
    <property type="project" value="UniProtKB-KW"/>
</dbReference>
<dbReference type="InterPro" id="IPR027417">
    <property type="entry name" value="P-loop_NTPase"/>
</dbReference>
<dbReference type="CDD" id="cd18793">
    <property type="entry name" value="SF2_C_SNF"/>
    <property type="match status" value="1"/>
</dbReference>
<dbReference type="PANTHER" id="PTHR45626:SF22">
    <property type="entry name" value="DNA REPAIR PROTEIN RAD5"/>
    <property type="match status" value="1"/>
</dbReference>
<evidence type="ECO:0000256" key="3">
    <source>
        <dbReference type="ARBA" id="ARBA00022840"/>
    </source>
</evidence>
<dbReference type="GO" id="GO:0006281">
    <property type="term" value="P:DNA repair"/>
    <property type="evidence" value="ECO:0007669"/>
    <property type="project" value="TreeGrafter"/>
</dbReference>
<dbReference type="STRING" id="1448320.A0A319ESA2"/>
<protein>
    <recommendedName>
        <fullName evidence="6">Helicase C-terminal domain-containing protein</fullName>
    </recommendedName>
</protein>
<dbReference type="SUPFAM" id="SSF52540">
    <property type="entry name" value="P-loop containing nucleoside triphosphate hydrolases"/>
    <property type="match status" value="1"/>
</dbReference>
<proteinExistence type="predicted"/>
<dbReference type="GO" id="GO:0008094">
    <property type="term" value="F:ATP-dependent activity, acting on DNA"/>
    <property type="evidence" value="ECO:0007669"/>
    <property type="project" value="TreeGrafter"/>
</dbReference>
<dbReference type="VEuPathDB" id="FungiDB:BO71DRAFT_326603"/>
<name>A0A319ESA2_9EURO</name>
<accession>A0A319ESA2</accession>
<dbReference type="AlphaFoldDB" id="A0A319ESA2"/>
<reference evidence="4 5" key="1">
    <citation type="submission" date="2018-02" db="EMBL/GenBank/DDBJ databases">
        <title>The genomes of Aspergillus section Nigri reveals drivers in fungal speciation.</title>
        <authorList>
            <consortium name="DOE Joint Genome Institute"/>
            <person name="Vesth T.C."/>
            <person name="Nybo J."/>
            <person name="Theobald S."/>
            <person name="Brandl J."/>
            <person name="Frisvad J.C."/>
            <person name="Nielsen K.F."/>
            <person name="Lyhne E.K."/>
            <person name="Kogle M.E."/>
            <person name="Kuo A."/>
            <person name="Riley R."/>
            <person name="Clum A."/>
            <person name="Nolan M."/>
            <person name="Lipzen A."/>
            <person name="Salamov A."/>
            <person name="Henrissat B."/>
            <person name="Wiebenga A."/>
            <person name="De vries R.P."/>
            <person name="Grigoriev I.V."/>
            <person name="Mortensen U.H."/>
            <person name="Andersen M.R."/>
            <person name="Baker S.E."/>
        </authorList>
    </citation>
    <scope>NUCLEOTIDE SEQUENCE [LARGE SCALE GENOMIC DNA]</scope>
    <source>
        <strain evidence="4 5">CBS 707.79</strain>
    </source>
</reference>
<dbReference type="InterPro" id="IPR050628">
    <property type="entry name" value="SNF2_RAD54_helicase_TF"/>
</dbReference>